<organism evidence="2 3">
    <name type="scientific">Prunus yedoensis var. nudiflora</name>
    <dbReference type="NCBI Taxonomy" id="2094558"/>
    <lineage>
        <taxon>Eukaryota</taxon>
        <taxon>Viridiplantae</taxon>
        <taxon>Streptophyta</taxon>
        <taxon>Embryophyta</taxon>
        <taxon>Tracheophyta</taxon>
        <taxon>Spermatophyta</taxon>
        <taxon>Magnoliopsida</taxon>
        <taxon>eudicotyledons</taxon>
        <taxon>Gunneridae</taxon>
        <taxon>Pentapetalae</taxon>
        <taxon>rosids</taxon>
        <taxon>fabids</taxon>
        <taxon>Rosales</taxon>
        <taxon>Rosaceae</taxon>
        <taxon>Amygdaloideae</taxon>
        <taxon>Amygdaleae</taxon>
        <taxon>Prunus</taxon>
    </lineage>
</organism>
<evidence type="ECO:0000313" key="3">
    <source>
        <dbReference type="Proteomes" id="UP000250321"/>
    </source>
</evidence>
<evidence type="ECO:0000256" key="1">
    <source>
        <dbReference type="SAM" id="MobiDB-lite"/>
    </source>
</evidence>
<feature type="region of interest" description="Disordered" evidence="1">
    <location>
        <begin position="1"/>
        <end position="29"/>
    </location>
</feature>
<gene>
    <name evidence="2" type="ORF">Pyn_18270</name>
</gene>
<dbReference type="EMBL" id="PJQY01000910">
    <property type="protein sequence ID" value="PQQ06993.1"/>
    <property type="molecule type" value="Genomic_DNA"/>
</dbReference>
<keyword evidence="3" id="KW-1185">Reference proteome</keyword>
<comment type="caution">
    <text evidence="2">The sequence shown here is derived from an EMBL/GenBank/DDBJ whole genome shotgun (WGS) entry which is preliminary data.</text>
</comment>
<dbReference type="Proteomes" id="UP000250321">
    <property type="component" value="Unassembled WGS sequence"/>
</dbReference>
<name>A0A314YK45_PRUYE</name>
<dbReference type="AlphaFoldDB" id="A0A314YK45"/>
<reference evidence="2 3" key="1">
    <citation type="submission" date="2018-02" db="EMBL/GenBank/DDBJ databases">
        <title>Draft genome of wild Prunus yedoensis var. nudiflora.</title>
        <authorList>
            <person name="Baek S."/>
            <person name="Kim J.-H."/>
            <person name="Choi K."/>
            <person name="Kim G.-B."/>
            <person name="Cho A."/>
            <person name="Jang H."/>
            <person name="Shin C.-H."/>
            <person name="Yu H.-J."/>
            <person name="Mun J.-H."/>
        </authorList>
    </citation>
    <scope>NUCLEOTIDE SEQUENCE [LARGE SCALE GENOMIC DNA]</scope>
    <source>
        <strain evidence="3">cv. Jeju island</strain>
        <tissue evidence="2">Leaf</tissue>
    </source>
</reference>
<protein>
    <submittedName>
        <fullName evidence="2">Uncharacterized protein</fullName>
    </submittedName>
</protein>
<evidence type="ECO:0000313" key="2">
    <source>
        <dbReference type="EMBL" id="PQQ06993.1"/>
    </source>
</evidence>
<sequence length="99" mass="11273">MEKSLTFSHDNLRSSSRARTQEFMTQKLSQKNDDEGLDIEFVLEKYDDLLAASQKLSKQNAELIKTVAVLKLKKGRIADELPSSDTAPRMRKNELTNIC</sequence>
<accession>A0A314YK45</accession>
<proteinExistence type="predicted"/>